<protein>
    <submittedName>
        <fullName evidence="1">Uncharacterized protein</fullName>
    </submittedName>
</protein>
<dbReference type="EMBL" id="CM037152">
    <property type="protein sequence ID" value="KAH7834161.1"/>
    <property type="molecule type" value="Genomic_DNA"/>
</dbReference>
<organism evidence="1 2">
    <name type="scientific">Vaccinium darrowii</name>
    <dbReference type="NCBI Taxonomy" id="229202"/>
    <lineage>
        <taxon>Eukaryota</taxon>
        <taxon>Viridiplantae</taxon>
        <taxon>Streptophyta</taxon>
        <taxon>Embryophyta</taxon>
        <taxon>Tracheophyta</taxon>
        <taxon>Spermatophyta</taxon>
        <taxon>Magnoliopsida</taxon>
        <taxon>eudicotyledons</taxon>
        <taxon>Gunneridae</taxon>
        <taxon>Pentapetalae</taxon>
        <taxon>asterids</taxon>
        <taxon>Ericales</taxon>
        <taxon>Ericaceae</taxon>
        <taxon>Vaccinioideae</taxon>
        <taxon>Vaccinieae</taxon>
        <taxon>Vaccinium</taxon>
    </lineage>
</organism>
<keyword evidence="2" id="KW-1185">Reference proteome</keyword>
<dbReference type="Proteomes" id="UP000828048">
    <property type="component" value="Chromosome 2"/>
</dbReference>
<reference evidence="1 2" key="1">
    <citation type="journal article" date="2021" name="Hortic Res">
        <title>High-quality reference genome and annotation aids understanding of berry development for evergreen blueberry (Vaccinium darrowii).</title>
        <authorList>
            <person name="Yu J."/>
            <person name="Hulse-Kemp A.M."/>
            <person name="Babiker E."/>
            <person name="Staton M."/>
        </authorList>
    </citation>
    <scope>NUCLEOTIDE SEQUENCE [LARGE SCALE GENOMIC DNA]</scope>
    <source>
        <strain evidence="2">cv. NJ 8807/NJ 8810</strain>
        <tissue evidence="1">Young leaf</tissue>
    </source>
</reference>
<proteinExistence type="predicted"/>
<comment type="caution">
    <text evidence="1">The sequence shown here is derived from an EMBL/GenBank/DDBJ whole genome shotgun (WGS) entry which is preliminary data.</text>
</comment>
<name>A0ACB7X0H7_9ERIC</name>
<evidence type="ECO:0000313" key="1">
    <source>
        <dbReference type="EMBL" id="KAH7834161.1"/>
    </source>
</evidence>
<gene>
    <name evidence="1" type="ORF">Vadar_013267</name>
</gene>
<evidence type="ECO:0000313" key="2">
    <source>
        <dbReference type="Proteomes" id="UP000828048"/>
    </source>
</evidence>
<sequence length="415" mass="44224">MQSDLGKVFIGGISRDTDGECLKDYFSGYGEVLEAVSMKDRSTGRSRGFGFVVFSDPEAAKRVLQEKHVIDGRMVEAKKAVPRDDQSTSRSSSSIPGSPGLGHPRKIFVGGLASTVTESDFKMYFEQFGTITDAAVMYDHNTRRPRGFGFITYESEDAVDKVLHKTFHELNGKLVEVKRAVPKQLSLGPTQSPLGGYNYGLARYNFLNGYNQGYSPSTVDYYGLRIDSRFSPIPGGRSGFAPFGSGYGMGLNFEPRLNPNFGITSFNSALSYGQGLNPYLMGTLNRSSIPVGYDGGNERSNSFFSSGVQNLWENGGINYGTSSTPSSAEVFGSGTIGGNFANNWVNWGSSPISPQGGGNAASHGGNGGYGGGENNFGLGAGGNGRNTATSGSLSPFEVEGLFKQEGSSSNTYFST</sequence>
<accession>A0ACB7X0H7</accession>